<evidence type="ECO:0000313" key="2">
    <source>
        <dbReference type="Proteomes" id="UP000217944"/>
    </source>
</evidence>
<dbReference type="AlphaFoldDB" id="A0A292YB90"/>
<reference evidence="1 2" key="1">
    <citation type="journal article" date="2017" name="Syst. Appl. Microbiol.">
        <title>Lebetimonas natsushimae sp. nov., a novel strictly anaerobic, moderately thermophilic chemoautotroph isolated from a deep-sea hydrothermal vent polychaete nest in the Mid-Okinawa Trough.</title>
        <authorList>
            <person name="Nagata R."/>
            <person name="Takaki Y."/>
            <person name="Tame A."/>
            <person name="Nunoura T."/>
            <person name="Muto H."/>
            <person name="Mino S."/>
            <person name="Sawayama S."/>
            <person name="Takai K."/>
            <person name="Nakagawa S."/>
        </authorList>
    </citation>
    <scope>NUCLEOTIDE SEQUENCE [LARGE SCALE GENOMIC DNA]</scope>
    <source>
        <strain evidence="1 2">HS1857</strain>
    </source>
</reference>
<keyword evidence="2" id="KW-1185">Reference proteome</keyword>
<evidence type="ECO:0000313" key="1">
    <source>
        <dbReference type="EMBL" id="GAX87028.1"/>
    </source>
</evidence>
<dbReference type="Proteomes" id="UP000217944">
    <property type="component" value="Unassembled WGS sequence"/>
</dbReference>
<sequence>MLLKGNKVIIEKRGLISIGKNYCSLISFLDKERILYYESESFNEIVVDLDEFINDTDKNLLLSNLYLEGFISYMDKETALKHSLNKLVFWR</sequence>
<accession>A0A292YB90</accession>
<comment type="caution">
    <text evidence="1">The sequence shown here is derived from an EMBL/GenBank/DDBJ whole genome shotgun (WGS) entry which is preliminary data.</text>
</comment>
<dbReference type="EMBL" id="BDME01000001">
    <property type="protein sequence ID" value="GAX87028.1"/>
    <property type="molecule type" value="Genomic_DNA"/>
</dbReference>
<protein>
    <submittedName>
        <fullName evidence="1">Uncharacterized protein</fullName>
    </submittedName>
</protein>
<name>A0A292YB90_9BACT</name>
<organism evidence="1 2">
    <name type="scientific">Lebetimonas natsushimae</name>
    <dbReference type="NCBI Taxonomy" id="1936991"/>
    <lineage>
        <taxon>Bacteria</taxon>
        <taxon>Pseudomonadati</taxon>
        <taxon>Campylobacterota</taxon>
        <taxon>Epsilonproteobacteria</taxon>
        <taxon>Nautiliales</taxon>
        <taxon>Nautiliaceae</taxon>
        <taxon>Lebetimonas</taxon>
    </lineage>
</organism>
<proteinExistence type="predicted"/>
<gene>
    <name evidence="1" type="ORF">LNAT_P0323</name>
</gene>